<feature type="domain" description="HTH araC/xylS-type" evidence="4">
    <location>
        <begin position="245"/>
        <end position="343"/>
    </location>
</feature>
<keyword evidence="6" id="KW-1185">Reference proteome</keyword>
<dbReference type="AlphaFoldDB" id="A0A221K7R2"/>
<keyword evidence="3" id="KW-0804">Transcription</keyword>
<sequence length="349" mass="38809">MMTPDSQMTNKSSSENLVPVGALFFPVAESKPEKRFSFLLLPNFTLLAFSSALEPLRIANQLSQKPLYKWDILSEDGQSVRSSSGVDIAVRGSIDDLSQDSHLLVCSGNLGTAGASDKTLARLRRHQRFGGGLGGICTGAVTLAQAGLLGRRRFTLHWENQPGFAETFHDLSPSSRRFETDGDLLTCGGGAAAVEMMLWVIERDYGKEFAIMVSEMCLRAGGGEPPDEQRSSFAMAISSRNPRVINVVREMHKSIEEPRTLEQLADDVGYSRRQIERQFRLIFNESPMQVYRNIRLDRARQLFSNSDLSVTEVATACGFQPGTHFSKTYSRRFGISPSAYRFHLNKDRA</sequence>
<evidence type="ECO:0000256" key="3">
    <source>
        <dbReference type="ARBA" id="ARBA00023163"/>
    </source>
</evidence>
<dbReference type="Pfam" id="PF12833">
    <property type="entry name" value="HTH_18"/>
    <property type="match status" value="1"/>
</dbReference>
<name>A0A221K7R2_9RHOB</name>
<evidence type="ECO:0000313" key="5">
    <source>
        <dbReference type="EMBL" id="ASM75052.1"/>
    </source>
</evidence>
<dbReference type="SMART" id="SM00342">
    <property type="entry name" value="HTH_ARAC"/>
    <property type="match status" value="1"/>
</dbReference>
<evidence type="ECO:0000259" key="4">
    <source>
        <dbReference type="PROSITE" id="PS01124"/>
    </source>
</evidence>
<dbReference type="CDD" id="cd03136">
    <property type="entry name" value="GATase1_AraC_ArgR_like"/>
    <property type="match status" value="1"/>
</dbReference>
<dbReference type="GO" id="GO:0003700">
    <property type="term" value="F:DNA-binding transcription factor activity"/>
    <property type="evidence" value="ECO:0007669"/>
    <property type="project" value="InterPro"/>
</dbReference>
<evidence type="ECO:0000256" key="1">
    <source>
        <dbReference type="ARBA" id="ARBA00023015"/>
    </source>
</evidence>
<dbReference type="GO" id="GO:0043565">
    <property type="term" value="F:sequence-specific DNA binding"/>
    <property type="evidence" value="ECO:0007669"/>
    <property type="project" value="InterPro"/>
</dbReference>
<dbReference type="SUPFAM" id="SSF52317">
    <property type="entry name" value="Class I glutamine amidotransferase-like"/>
    <property type="match status" value="1"/>
</dbReference>
<dbReference type="EMBL" id="CP022418">
    <property type="protein sequence ID" value="ASM75052.1"/>
    <property type="molecule type" value="Genomic_DNA"/>
</dbReference>
<accession>A0A221K7R2</accession>
<dbReference type="SUPFAM" id="SSF46689">
    <property type="entry name" value="Homeodomain-like"/>
    <property type="match status" value="2"/>
</dbReference>
<dbReference type="InterPro" id="IPR020449">
    <property type="entry name" value="Tscrpt_reg_AraC-type_HTH"/>
</dbReference>
<dbReference type="PANTHER" id="PTHR43130:SF3">
    <property type="entry name" value="HTH-TYPE TRANSCRIPTIONAL REGULATOR RV1931C"/>
    <property type="match status" value="1"/>
</dbReference>
<keyword evidence="2" id="KW-0238">DNA-binding</keyword>
<dbReference type="PROSITE" id="PS01124">
    <property type="entry name" value="HTH_ARAC_FAMILY_2"/>
    <property type="match status" value="1"/>
</dbReference>
<evidence type="ECO:0000256" key="2">
    <source>
        <dbReference type="ARBA" id="ARBA00023125"/>
    </source>
</evidence>
<dbReference type="KEGG" id="spse:SULPSESMR1_04326"/>
<reference evidence="5 6" key="1">
    <citation type="submission" date="2017-07" db="EMBL/GenBank/DDBJ databases">
        <title>Genome Sequence of Sulfitobacter pseudonitzschiae Strain SMR1 Isolated from a culture of the Diatom Skeletonema marinoi.</title>
        <authorList>
            <person name="Topel M."/>
            <person name="Pinder M.I.M."/>
            <person name="Johansson O.N."/>
            <person name="Kourtchenko O."/>
            <person name="Godhe A."/>
            <person name="Clarke A.K."/>
        </authorList>
    </citation>
    <scope>NUCLEOTIDE SEQUENCE [LARGE SCALE GENOMIC DNA]</scope>
    <source>
        <strain evidence="5 6">SMR1</strain>
        <plasmid evidence="5 6">pSMR1-3</plasmid>
    </source>
</reference>
<dbReference type="InterPro" id="IPR018060">
    <property type="entry name" value="HTH_AraC"/>
</dbReference>
<gene>
    <name evidence="5" type="primary">cdhR</name>
    <name evidence="5" type="ORF">SULPSESMR1_04326</name>
</gene>
<geneLocation type="plasmid" evidence="5 6">
    <name>pSMR1-3</name>
</geneLocation>
<evidence type="ECO:0000313" key="6">
    <source>
        <dbReference type="Proteomes" id="UP000199754"/>
    </source>
</evidence>
<keyword evidence="5" id="KW-0614">Plasmid</keyword>
<protein>
    <submittedName>
        <fullName evidence="5">HTH-type transcriptional regulator CdhR</fullName>
    </submittedName>
</protein>
<dbReference type="InterPro" id="IPR002818">
    <property type="entry name" value="DJ-1/PfpI"/>
</dbReference>
<dbReference type="Gene3D" id="3.40.50.880">
    <property type="match status" value="1"/>
</dbReference>
<dbReference type="Pfam" id="PF01965">
    <property type="entry name" value="DJ-1_PfpI"/>
    <property type="match status" value="1"/>
</dbReference>
<dbReference type="InterPro" id="IPR009057">
    <property type="entry name" value="Homeodomain-like_sf"/>
</dbReference>
<dbReference type="RefSeq" id="WP_421086419.1">
    <property type="nucleotide sequence ID" value="NZ_JBMGNR010000002.1"/>
</dbReference>
<dbReference type="PRINTS" id="PR00032">
    <property type="entry name" value="HTHARAC"/>
</dbReference>
<proteinExistence type="predicted"/>
<dbReference type="Proteomes" id="UP000199754">
    <property type="component" value="Plasmid pSMR1-3"/>
</dbReference>
<dbReference type="InterPro" id="IPR052158">
    <property type="entry name" value="INH-QAR"/>
</dbReference>
<dbReference type="Gene3D" id="1.10.10.60">
    <property type="entry name" value="Homeodomain-like"/>
    <property type="match status" value="1"/>
</dbReference>
<dbReference type="InterPro" id="IPR029062">
    <property type="entry name" value="Class_I_gatase-like"/>
</dbReference>
<keyword evidence="1" id="KW-0805">Transcription regulation</keyword>
<organism evidence="5 6">
    <name type="scientific">Pseudosulfitobacter pseudonitzschiae</name>
    <dbReference type="NCBI Taxonomy" id="1402135"/>
    <lineage>
        <taxon>Bacteria</taxon>
        <taxon>Pseudomonadati</taxon>
        <taxon>Pseudomonadota</taxon>
        <taxon>Alphaproteobacteria</taxon>
        <taxon>Rhodobacterales</taxon>
        <taxon>Roseobacteraceae</taxon>
        <taxon>Pseudosulfitobacter</taxon>
    </lineage>
</organism>
<dbReference type="PANTHER" id="PTHR43130">
    <property type="entry name" value="ARAC-FAMILY TRANSCRIPTIONAL REGULATOR"/>
    <property type="match status" value="1"/>
</dbReference>